<protein>
    <submittedName>
        <fullName evidence="1">Uncharacterized protein</fullName>
    </submittedName>
</protein>
<keyword evidence="2" id="KW-1185">Reference proteome</keyword>
<reference evidence="1 2" key="1">
    <citation type="submission" date="2023-02" db="EMBL/GenBank/DDBJ databases">
        <title>LHISI_Scaffold_Assembly.</title>
        <authorList>
            <person name="Stuart O.P."/>
            <person name="Cleave R."/>
            <person name="Magrath M.J.L."/>
            <person name="Mikheyev A.S."/>
        </authorList>
    </citation>
    <scope>NUCLEOTIDE SEQUENCE [LARGE SCALE GENOMIC DNA]</scope>
    <source>
        <strain evidence="1">Daus_M_001</strain>
        <tissue evidence="1">Leg muscle</tissue>
    </source>
</reference>
<dbReference type="EMBL" id="JARBHB010000004">
    <property type="protein sequence ID" value="KAJ8887540.1"/>
    <property type="molecule type" value="Genomic_DNA"/>
</dbReference>
<name>A0ABQ9HTC5_9NEOP</name>
<gene>
    <name evidence="1" type="ORF">PR048_013756</name>
</gene>
<dbReference type="Proteomes" id="UP001159363">
    <property type="component" value="Chromosome X"/>
</dbReference>
<proteinExistence type="predicted"/>
<organism evidence="1 2">
    <name type="scientific">Dryococelus australis</name>
    <dbReference type="NCBI Taxonomy" id="614101"/>
    <lineage>
        <taxon>Eukaryota</taxon>
        <taxon>Metazoa</taxon>
        <taxon>Ecdysozoa</taxon>
        <taxon>Arthropoda</taxon>
        <taxon>Hexapoda</taxon>
        <taxon>Insecta</taxon>
        <taxon>Pterygota</taxon>
        <taxon>Neoptera</taxon>
        <taxon>Polyneoptera</taxon>
        <taxon>Phasmatodea</taxon>
        <taxon>Verophasmatodea</taxon>
        <taxon>Anareolatae</taxon>
        <taxon>Phasmatidae</taxon>
        <taxon>Eurycanthinae</taxon>
        <taxon>Dryococelus</taxon>
    </lineage>
</organism>
<evidence type="ECO:0000313" key="2">
    <source>
        <dbReference type="Proteomes" id="UP001159363"/>
    </source>
</evidence>
<sequence length="66" mass="7194">MSEIGMAVVGIQSATRSSAVQIRDGEIHSKLTEDALAYSNGEKLHMLLLYGECHRNAVRTVAMCTE</sequence>
<comment type="caution">
    <text evidence="1">The sequence shown here is derived from an EMBL/GenBank/DDBJ whole genome shotgun (WGS) entry which is preliminary data.</text>
</comment>
<accession>A0ABQ9HTC5</accession>
<evidence type="ECO:0000313" key="1">
    <source>
        <dbReference type="EMBL" id="KAJ8887540.1"/>
    </source>
</evidence>